<evidence type="ECO:0000313" key="1">
    <source>
        <dbReference type="EMBL" id="KAG2566167.1"/>
    </source>
</evidence>
<dbReference type="AlphaFoldDB" id="A0A8T0PUR1"/>
<keyword evidence="2" id="KW-1185">Reference proteome</keyword>
<name>A0A8T0PUR1_PANVG</name>
<organism evidence="1 2">
    <name type="scientific">Panicum virgatum</name>
    <name type="common">Blackwell switchgrass</name>
    <dbReference type="NCBI Taxonomy" id="38727"/>
    <lineage>
        <taxon>Eukaryota</taxon>
        <taxon>Viridiplantae</taxon>
        <taxon>Streptophyta</taxon>
        <taxon>Embryophyta</taxon>
        <taxon>Tracheophyta</taxon>
        <taxon>Spermatophyta</taxon>
        <taxon>Magnoliopsida</taxon>
        <taxon>Liliopsida</taxon>
        <taxon>Poales</taxon>
        <taxon>Poaceae</taxon>
        <taxon>PACMAD clade</taxon>
        <taxon>Panicoideae</taxon>
        <taxon>Panicodae</taxon>
        <taxon>Paniceae</taxon>
        <taxon>Panicinae</taxon>
        <taxon>Panicum</taxon>
        <taxon>Panicum sect. Hiantes</taxon>
    </lineage>
</organism>
<comment type="caution">
    <text evidence="1">The sequence shown here is derived from an EMBL/GenBank/DDBJ whole genome shotgun (WGS) entry which is preliminary data.</text>
</comment>
<evidence type="ECO:0000313" key="2">
    <source>
        <dbReference type="Proteomes" id="UP000823388"/>
    </source>
</evidence>
<proteinExistence type="predicted"/>
<protein>
    <submittedName>
        <fullName evidence="1">Uncharacterized protein</fullName>
    </submittedName>
</protein>
<dbReference type="Proteomes" id="UP000823388">
    <property type="component" value="Chromosome 7N"/>
</dbReference>
<sequence>MWILAVSPAGGGGWSRRFLGVEDADVLSTIHIWLDGGSGSLSLAALHVVFLVEVCWEARRRAASSIGAAASGRWKKLEEERFTNKSFSDIFVIFFSFQGVDVIWGCISTF</sequence>
<accession>A0A8T0PUR1</accession>
<gene>
    <name evidence="1" type="ORF">PVAP13_7NG210600</name>
</gene>
<dbReference type="EMBL" id="CM029050">
    <property type="protein sequence ID" value="KAG2566167.1"/>
    <property type="molecule type" value="Genomic_DNA"/>
</dbReference>
<reference evidence="1" key="1">
    <citation type="submission" date="2020-05" db="EMBL/GenBank/DDBJ databases">
        <title>WGS assembly of Panicum virgatum.</title>
        <authorList>
            <person name="Lovell J.T."/>
            <person name="Jenkins J."/>
            <person name="Shu S."/>
            <person name="Juenger T.E."/>
            <person name="Schmutz J."/>
        </authorList>
    </citation>
    <scope>NUCLEOTIDE SEQUENCE</scope>
    <source>
        <strain evidence="1">AP13</strain>
    </source>
</reference>